<dbReference type="InterPro" id="IPR024079">
    <property type="entry name" value="MetalloPept_cat_dom_sf"/>
</dbReference>
<evidence type="ECO:0000256" key="14">
    <source>
        <dbReference type="ARBA" id="ARBA00022967"/>
    </source>
</evidence>
<keyword evidence="10" id="KW-0187">Copper transport</keyword>
<feature type="chain" id="PRO_5041985964" description="P-type Cu(+) transporter" evidence="23">
    <location>
        <begin position="22"/>
        <end position="1779"/>
    </location>
</feature>
<dbReference type="GO" id="GO:0005507">
    <property type="term" value="F:copper ion binding"/>
    <property type="evidence" value="ECO:0007669"/>
    <property type="project" value="InterPro"/>
</dbReference>
<evidence type="ECO:0000256" key="13">
    <source>
        <dbReference type="ARBA" id="ARBA00022840"/>
    </source>
</evidence>
<evidence type="ECO:0000256" key="15">
    <source>
        <dbReference type="ARBA" id="ARBA00022989"/>
    </source>
</evidence>
<evidence type="ECO:0000256" key="23">
    <source>
        <dbReference type="SAM" id="SignalP"/>
    </source>
</evidence>
<keyword evidence="14" id="KW-1278">Translocase</keyword>
<dbReference type="SUPFAM" id="SSF55486">
    <property type="entry name" value="Metalloproteases ('zincins'), catalytic domain"/>
    <property type="match status" value="1"/>
</dbReference>
<evidence type="ECO:0000256" key="22">
    <source>
        <dbReference type="SAM" id="Phobius"/>
    </source>
</evidence>
<dbReference type="PRINTS" id="PR00119">
    <property type="entry name" value="CATATPASE"/>
</dbReference>
<dbReference type="Proteomes" id="UP000887575">
    <property type="component" value="Unassembled WGS sequence"/>
</dbReference>
<keyword evidence="23" id="KW-0732">Signal</keyword>
<dbReference type="PROSITE" id="PS01047">
    <property type="entry name" value="HMA_1"/>
    <property type="match status" value="1"/>
</dbReference>
<evidence type="ECO:0000256" key="2">
    <source>
        <dbReference type="ARBA" id="ARBA00010370"/>
    </source>
</evidence>
<dbReference type="NCBIfam" id="TIGR01525">
    <property type="entry name" value="ATPase-IB_hvy"/>
    <property type="match status" value="1"/>
</dbReference>
<dbReference type="GO" id="GO:0008270">
    <property type="term" value="F:zinc ion binding"/>
    <property type="evidence" value="ECO:0007669"/>
    <property type="project" value="InterPro"/>
</dbReference>
<feature type="domain" description="HMA" evidence="24">
    <location>
        <begin position="655"/>
        <end position="721"/>
    </location>
</feature>
<accession>A0AAF3E7W2</accession>
<keyword evidence="15 22" id="KW-1133">Transmembrane helix</keyword>
<dbReference type="GO" id="GO:0016020">
    <property type="term" value="C:membrane"/>
    <property type="evidence" value="ECO:0007669"/>
    <property type="project" value="InterPro"/>
</dbReference>
<feature type="domain" description="HMA" evidence="24">
    <location>
        <begin position="790"/>
        <end position="856"/>
    </location>
</feature>
<dbReference type="InterPro" id="IPR036412">
    <property type="entry name" value="HAD-like_sf"/>
</dbReference>
<dbReference type="CDD" id="cd00371">
    <property type="entry name" value="HMA"/>
    <property type="match status" value="4"/>
</dbReference>
<dbReference type="SFLD" id="SFLDG00002">
    <property type="entry name" value="C1.7:_P-type_atpase_like"/>
    <property type="match status" value="1"/>
</dbReference>
<dbReference type="Gene3D" id="3.30.70.100">
    <property type="match status" value="4"/>
</dbReference>
<keyword evidence="13" id="KW-0067">ATP-binding</keyword>
<keyword evidence="11" id="KW-0378">Hydrolase</keyword>
<dbReference type="GO" id="GO:0004222">
    <property type="term" value="F:metalloendopeptidase activity"/>
    <property type="evidence" value="ECO:0007669"/>
    <property type="project" value="InterPro"/>
</dbReference>
<feature type="transmembrane region" description="Helical" evidence="22">
    <location>
        <begin position="1064"/>
        <end position="1082"/>
    </location>
</feature>
<dbReference type="SFLD" id="SFLDF00027">
    <property type="entry name" value="p-type_atpase"/>
    <property type="match status" value="1"/>
</dbReference>
<dbReference type="Gene3D" id="2.110.10.10">
    <property type="entry name" value="Hemopexin-like domain"/>
    <property type="match status" value="1"/>
</dbReference>
<dbReference type="SUPFAM" id="SSF47090">
    <property type="entry name" value="PGBD-like"/>
    <property type="match status" value="1"/>
</dbReference>
<keyword evidence="8" id="KW-0677">Repeat</keyword>
<feature type="signal peptide" evidence="23">
    <location>
        <begin position="1"/>
        <end position="21"/>
    </location>
</feature>
<keyword evidence="25" id="KW-1185">Reference proteome</keyword>
<dbReference type="GO" id="GO:0005524">
    <property type="term" value="F:ATP binding"/>
    <property type="evidence" value="ECO:0007669"/>
    <property type="project" value="UniProtKB-KW"/>
</dbReference>
<dbReference type="GO" id="GO:0140581">
    <property type="term" value="F:P-type monovalent copper transporter activity"/>
    <property type="evidence" value="ECO:0007669"/>
    <property type="project" value="UniProtKB-EC"/>
</dbReference>
<dbReference type="Pfam" id="PF00122">
    <property type="entry name" value="E1-E2_ATPase"/>
    <property type="match status" value="1"/>
</dbReference>
<name>A0AAF3E7W2_9BILA</name>
<evidence type="ECO:0000256" key="17">
    <source>
        <dbReference type="ARBA" id="ARBA00023049"/>
    </source>
</evidence>
<dbReference type="InterPro" id="IPR027256">
    <property type="entry name" value="P-typ_ATPase_IB"/>
</dbReference>
<evidence type="ECO:0000313" key="26">
    <source>
        <dbReference type="WBParaSite" id="MBELARI_LOCUS10012"/>
    </source>
</evidence>
<organism evidence="25 26">
    <name type="scientific">Mesorhabditis belari</name>
    <dbReference type="NCBI Taxonomy" id="2138241"/>
    <lineage>
        <taxon>Eukaryota</taxon>
        <taxon>Metazoa</taxon>
        <taxon>Ecdysozoa</taxon>
        <taxon>Nematoda</taxon>
        <taxon>Chromadorea</taxon>
        <taxon>Rhabditida</taxon>
        <taxon>Rhabditina</taxon>
        <taxon>Rhabditomorpha</taxon>
        <taxon>Rhabditoidea</taxon>
        <taxon>Rhabditidae</taxon>
        <taxon>Mesorhabditinae</taxon>
        <taxon>Mesorhabditis</taxon>
    </lineage>
</organism>
<dbReference type="InterPro" id="IPR023214">
    <property type="entry name" value="HAD_sf"/>
</dbReference>
<feature type="transmembrane region" description="Helical" evidence="22">
    <location>
        <begin position="989"/>
        <end position="1012"/>
    </location>
</feature>
<dbReference type="SUPFAM" id="SSF81665">
    <property type="entry name" value="Calcium ATPase, transmembrane domain M"/>
    <property type="match status" value="1"/>
</dbReference>
<dbReference type="InterPro" id="IPR023299">
    <property type="entry name" value="ATPase_P-typ_cyto_dom_N"/>
</dbReference>
<feature type="transmembrane region" description="Helical" evidence="22">
    <location>
        <begin position="1664"/>
        <end position="1684"/>
    </location>
</feature>
<dbReference type="GO" id="GO:0005802">
    <property type="term" value="C:trans-Golgi network"/>
    <property type="evidence" value="ECO:0007669"/>
    <property type="project" value="UniProtKB-ARBA"/>
</dbReference>
<reference evidence="26" key="1">
    <citation type="submission" date="2024-02" db="UniProtKB">
        <authorList>
            <consortium name="WormBaseParasite"/>
        </authorList>
    </citation>
    <scope>IDENTIFICATION</scope>
</reference>
<evidence type="ECO:0000313" key="25">
    <source>
        <dbReference type="Proteomes" id="UP000887575"/>
    </source>
</evidence>
<evidence type="ECO:0000256" key="5">
    <source>
        <dbReference type="ARBA" id="ARBA00022670"/>
    </source>
</evidence>
<dbReference type="SUPFAM" id="SSF81653">
    <property type="entry name" value="Calcium ATPase, transduction domain A"/>
    <property type="match status" value="1"/>
</dbReference>
<evidence type="ECO:0000256" key="19">
    <source>
        <dbReference type="ARBA" id="ARBA00023136"/>
    </source>
</evidence>
<dbReference type="Pfam" id="PF00413">
    <property type="entry name" value="Peptidase_M10"/>
    <property type="match status" value="1"/>
</dbReference>
<evidence type="ECO:0000256" key="7">
    <source>
        <dbReference type="ARBA" id="ARBA00022723"/>
    </source>
</evidence>
<keyword evidence="12" id="KW-0862">Zinc</keyword>
<dbReference type="InterPro" id="IPR036365">
    <property type="entry name" value="PGBD-like_sf"/>
</dbReference>
<dbReference type="EC" id="7.2.2.8" evidence="3"/>
<sequence length="1779" mass="195371">MTQLAIALAIIFFIFSFFSSAHKVHETIDVANYLGAFGFLPERLAQGNQQISNESYENAIRALQRTYGLEETGSLGPRERHYMKMARCGVKYNSNEDRAAGLRVKRGTEVYVMKQRPITYRVVNGARHMDLGSVRRVIREVFDFYETQADLQFLETADPKATIQISFESHEYHAPCTYRFETPGVLAHAFKPLDPMWSIGSDLHFYDLHHWRKNYTSSYEYPSLYSVAMHEIGHALGLDHSPNDQSVMFAVDLPRKTKEQIRLDSQDLWVLETLYGRKITKHLPHPAGPHPTHHPKIPTLTTKMPLIPLHEDSIKPRPCSSSVDAIFTINDEFYVFKADWYWRVHNKTNSIDGPHQISKRFHNLPTPIDAAIQIERNTYFFIGNKYYIYQYPSHRQLYGASRLDAHLRGGEIQNVVLAFNYFDPTFHDATSRTFLWTKGTNDYHYWLLKAPHRNGALEAEATYPRQRSAVWSQVPPNSDAAFSLGNDVYFVEGSSVYKLNGSDPKNGIVKGYPLPLGTLWEACRRVYFGKTRVELQWDMVDTVSRLLIDDSPLPTQRRSDMTKMEDRAAVIGIVGMTCHSCVKNIEETIGTKPGIISIRVSLSDAEGIVHYSPLVWKAEEIVEAIDDMGFDTSLKRDSQVAEDVNASTSSAISKKCALISIEGMTCHACVNNIQDTMGAKAGIYDVKVDLKEKRGRVVFDGSQWTAESAAEAIDDMGFDTKVILEEVWTDVSTKSTEEQNGRARSEPPQMKAPTKLPRLGSQNDLAKTHDSVEIRLNNVRFEKAKPENFVKATFGVEGMTCASCVQYIERNMSKLEGVDSITVALIAAKADVYFDQRVVTTDRLMEEIESLGYRASLLSSSGDNENKFQLVIGGLNSEQCAHRIESHVISKKGVESCHVSLATSMATVEFAPSIIGPRDIIAVIEGLGYTAELTSKEDKMRRLDHSNEVKKWRKAFFVSLIFGIPVMGIMAVFHWILHTPMHGENQTPIFTPALSLDNFLLLLLCTPVQIIGGRYFYIASWKAIKHGTMNMDVLIVLATTVSYLYSIAVLLAAILLGWQSSPMTFFDVPPMLIVFVALGRMLEHKAKGKTSEALSRLMSLQAREATLITMDSDGHTTSERGIDIELVQRGDLIKVVPGAKIPVDGVVVDGKSTADESFITGESMPVVKKKDSSVIGGSVNQKGPLIIRATHVGKDSTLAQIVRLVEEAQTSKAPIQETADRIAGVFVPFVVGISMLTLLAWVVIGYLTWTDPNATSMAKFEAVLKVAFEAAINVLAIACPCSLGLATPTAVMVGTGIGASNGILIKGGEPLEGIHKVSTVVFDKTGTITEGQPRVVGVIGLRSVDKVPLQTVIAAIGSAEAQSEHPIGNAISAFAKQFLNVSQWAAVSRFHVSPGNGITCRVDGIAKMLDTSNVKQSLKINKLSDGEEVCLPGTEVIYKQGAVTDVAALKSNEGVNVVVGTIQLMLKQGIPVDGRTQDLLTEQQSKGHISVLCAVNGEVVCIISIADQVKREAAMAVWALRKMGIRVVLLTGDNSKTALTTAKQVGISEVFAEVLPNQKQTKIQQLQGFGEKVAMVGDGVNDSPALAQADVGIAIAAGSDVAIESAGIVLVRNDLIDVVAAVKLSKKTTRRIRWNFLFAIFYNAIGIPVAAGIFSPFGISLQPWMAAAAMAMSSVSVVTSSLLLRTFKKPTFASLQCNEFKAHQKALNAGKFEVHVQRGLDDNGVWRAESKLSMLSSRIGSIISGSIPSLTSLTGTGKKRGQSLLERDGRGSDSENLIV</sequence>
<dbReference type="InterPro" id="IPR023298">
    <property type="entry name" value="ATPase_P-typ_TM_dom_sf"/>
</dbReference>
<feature type="region of interest" description="Disordered" evidence="21">
    <location>
        <begin position="1753"/>
        <end position="1779"/>
    </location>
</feature>
<feature type="transmembrane region" description="Helical" evidence="22">
    <location>
        <begin position="955"/>
        <end position="977"/>
    </location>
</feature>
<keyword evidence="5" id="KW-0645">Protease</keyword>
<dbReference type="InterPro" id="IPR006026">
    <property type="entry name" value="Peptidase_Metallo"/>
</dbReference>
<evidence type="ECO:0000256" key="18">
    <source>
        <dbReference type="ARBA" id="ARBA00023065"/>
    </source>
</evidence>
<evidence type="ECO:0000256" key="10">
    <source>
        <dbReference type="ARBA" id="ARBA00022796"/>
    </source>
</evidence>
<comment type="subcellular location">
    <subcellularLocation>
        <location evidence="1">Golgi apparatus</location>
        <location evidence="1">trans-Golgi network membrane</location>
        <topology evidence="1">Multi-pass membrane protein</topology>
    </subcellularLocation>
</comment>
<dbReference type="InterPro" id="IPR018303">
    <property type="entry name" value="ATPase_P-typ_P_site"/>
</dbReference>
<dbReference type="InterPro" id="IPR001757">
    <property type="entry name" value="P_typ_ATPase"/>
</dbReference>
<evidence type="ECO:0000256" key="16">
    <source>
        <dbReference type="ARBA" id="ARBA00023008"/>
    </source>
</evidence>
<dbReference type="Pfam" id="PF00702">
    <property type="entry name" value="Hydrolase"/>
    <property type="match status" value="1"/>
</dbReference>
<dbReference type="GO" id="GO:0016887">
    <property type="term" value="F:ATP hydrolysis activity"/>
    <property type="evidence" value="ECO:0007669"/>
    <property type="project" value="InterPro"/>
</dbReference>
<dbReference type="PROSITE" id="PS50846">
    <property type="entry name" value="HMA_2"/>
    <property type="match status" value="4"/>
</dbReference>
<dbReference type="PROSITE" id="PS51642">
    <property type="entry name" value="HEMOPEXIN_2"/>
    <property type="match status" value="3"/>
</dbReference>
<feature type="repeat" description="Hemopexin" evidence="20">
    <location>
        <begin position="475"/>
        <end position="523"/>
    </location>
</feature>
<dbReference type="CDD" id="cd02094">
    <property type="entry name" value="P-type_ATPase_Cu-like"/>
    <property type="match status" value="1"/>
</dbReference>
<dbReference type="PROSITE" id="PS00154">
    <property type="entry name" value="ATPASE_E1_E2"/>
    <property type="match status" value="1"/>
</dbReference>
<keyword evidence="17" id="KW-0482">Metalloprotease</keyword>
<feature type="region of interest" description="Disordered" evidence="21">
    <location>
        <begin position="732"/>
        <end position="762"/>
    </location>
</feature>
<dbReference type="NCBIfam" id="TIGR01494">
    <property type="entry name" value="ATPase_P-type"/>
    <property type="match status" value="2"/>
</dbReference>
<evidence type="ECO:0000256" key="11">
    <source>
        <dbReference type="ARBA" id="ARBA00022801"/>
    </source>
</evidence>
<evidence type="ECO:0000256" key="4">
    <source>
        <dbReference type="ARBA" id="ARBA00022448"/>
    </source>
</evidence>
<dbReference type="WBParaSite" id="MBELARI_LOCUS10012">
    <property type="protein sequence ID" value="MBELARI_LOCUS10012"/>
    <property type="gene ID" value="MBELARI_LOCUS10012"/>
</dbReference>
<evidence type="ECO:0000256" key="20">
    <source>
        <dbReference type="PROSITE-ProRule" id="PRU01011"/>
    </source>
</evidence>
<dbReference type="PANTHER" id="PTHR46594:SF4">
    <property type="entry name" value="P-TYPE CATION-TRANSPORTING ATPASE"/>
    <property type="match status" value="1"/>
</dbReference>
<dbReference type="InterPro" id="IPR018487">
    <property type="entry name" value="Hemopexin-like_repeat"/>
</dbReference>
<keyword evidence="9" id="KW-0547">Nucleotide-binding</keyword>
<dbReference type="SUPFAM" id="SSF50923">
    <property type="entry name" value="Hemopexin-like domain"/>
    <property type="match status" value="1"/>
</dbReference>
<dbReference type="NCBIfam" id="TIGR00003">
    <property type="entry name" value="copper ion binding protein"/>
    <property type="match status" value="3"/>
</dbReference>
<dbReference type="Gene3D" id="2.70.150.10">
    <property type="entry name" value="Calcium-transporting ATPase, cytoplasmic transduction domain A"/>
    <property type="match status" value="1"/>
</dbReference>
<dbReference type="InterPro" id="IPR059000">
    <property type="entry name" value="ATPase_P-type_domA"/>
</dbReference>
<dbReference type="InterPro" id="IPR036163">
    <property type="entry name" value="HMA_dom_sf"/>
</dbReference>
<dbReference type="SMART" id="SM00235">
    <property type="entry name" value="ZnMc"/>
    <property type="match status" value="1"/>
</dbReference>
<dbReference type="FunFam" id="2.70.150.10:FF:000002">
    <property type="entry name" value="Copper-transporting ATPase 1, putative"/>
    <property type="match status" value="1"/>
</dbReference>
<keyword evidence="16" id="KW-0186">Copper</keyword>
<comment type="similarity">
    <text evidence="2">Belongs to the peptidase M10A family.</text>
</comment>
<dbReference type="SFLD" id="SFLDS00003">
    <property type="entry name" value="Haloacid_Dehalogenase"/>
    <property type="match status" value="1"/>
</dbReference>
<dbReference type="SMART" id="SM00120">
    <property type="entry name" value="HX"/>
    <property type="match status" value="3"/>
</dbReference>
<keyword evidence="6 22" id="KW-0812">Transmembrane</keyword>
<dbReference type="InterPro" id="IPR008250">
    <property type="entry name" value="ATPase_P-typ_transduc_dom_A_sf"/>
</dbReference>
<keyword evidence="4" id="KW-0813">Transport</keyword>
<feature type="domain" description="HMA" evidence="24">
    <location>
        <begin position="567"/>
        <end position="633"/>
    </location>
</feature>
<dbReference type="FunFam" id="3.30.70.100:FF:000001">
    <property type="entry name" value="ATPase copper transporting beta"/>
    <property type="match status" value="4"/>
</dbReference>
<dbReference type="Pfam" id="PF00403">
    <property type="entry name" value="HMA"/>
    <property type="match status" value="4"/>
</dbReference>
<proteinExistence type="inferred from homology"/>
<feature type="transmembrane region" description="Helical" evidence="22">
    <location>
        <begin position="1033"/>
        <end position="1058"/>
    </location>
</feature>
<dbReference type="PANTHER" id="PTHR46594">
    <property type="entry name" value="P-TYPE CATION-TRANSPORTING ATPASE"/>
    <property type="match status" value="1"/>
</dbReference>
<dbReference type="InterPro" id="IPR001818">
    <property type="entry name" value="Pept_M10_metallopeptidase"/>
</dbReference>
<evidence type="ECO:0000256" key="9">
    <source>
        <dbReference type="ARBA" id="ARBA00022741"/>
    </source>
</evidence>
<dbReference type="GO" id="GO:0006508">
    <property type="term" value="P:proteolysis"/>
    <property type="evidence" value="ECO:0007669"/>
    <property type="project" value="UniProtKB-KW"/>
</dbReference>
<keyword evidence="7" id="KW-0479">Metal-binding</keyword>
<dbReference type="Gene3D" id="3.40.1110.10">
    <property type="entry name" value="Calcium-transporting ATPase, cytoplasmic domain N"/>
    <property type="match status" value="1"/>
</dbReference>
<dbReference type="InterPro" id="IPR044492">
    <property type="entry name" value="P_typ_ATPase_HD_dom"/>
</dbReference>
<dbReference type="Gene3D" id="3.40.50.1000">
    <property type="entry name" value="HAD superfamily/HAD-like"/>
    <property type="match status" value="1"/>
</dbReference>
<evidence type="ECO:0000256" key="12">
    <source>
        <dbReference type="ARBA" id="ARBA00022833"/>
    </source>
</evidence>
<feature type="transmembrane region" description="Helical" evidence="22">
    <location>
        <begin position="1222"/>
        <end position="1246"/>
    </location>
</feature>
<dbReference type="InterPro" id="IPR006122">
    <property type="entry name" value="HMA_Cu_ion-bd"/>
</dbReference>
<keyword evidence="18" id="KW-0406">Ion transport</keyword>
<feature type="repeat" description="Hemopexin" evidence="20">
    <location>
        <begin position="320"/>
        <end position="364"/>
    </location>
</feature>
<keyword evidence="19 22" id="KW-0472">Membrane</keyword>
<dbReference type="GO" id="GO:0031012">
    <property type="term" value="C:extracellular matrix"/>
    <property type="evidence" value="ECO:0007669"/>
    <property type="project" value="InterPro"/>
</dbReference>
<evidence type="ECO:0000256" key="8">
    <source>
        <dbReference type="ARBA" id="ARBA00022737"/>
    </source>
</evidence>
<evidence type="ECO:0000256" key="6">
    <source>
        <dbReference type="ARBA" id="ARBA00022692"/>
    </source>
</evidence>
<feature type="transmembrane region" description="Helical" evidence="22">
    <location>
        <begin position="1636"/>
        <end position="1658"/>
    </location>
</feature>
<evidence type="ECO:0000259" key="24">
    <source>
        <dbReference type="PROSITE" id="PS50846"/>
    </source>
</evidence>
<dbReference type="FunFam" id="3.40.50.1000:FF:000333">
    <property type="entry name" value="Copper-transporting ATPase 2"/>
    <property type="match status" value="1"/>
</dbReference>
<feature type="transmembrane region" description="Helical" evidence="22">
    <location>
        <begin position="1266"/>
        <end position="1286"/>
    </location>
</feature>
<dbReference type="PRINTS" id="PR00942">
    <property type="entry name" value="CUATPASEI"/>
</dbReference>
<dbReference type="SUPFAM" id="SSF56784">
    <property type="entry name" value="HAD-like"/>
    <property type="match status" value="1"/>
</dbReference>
<dbReference type="Pfam" id="PF00045">
    <property type="entry name" value="Hemopexin"/>
    <property type="match status" value="1"/>
</dbReference>
<evidence type="ECO:0000256" key="1">
    <source>
        <dbReference type="ARBA" id="ARBA00004166"/>
    </source>
</evidence>
<feature type="domain" description="HMA" evidence="24">
    <location>
        <begin position="866"/>
        <end position="932"/>
    </location>
</feature>
<evidence type="ECO:0000256" key="3">
    <source>
        <dbReference type="ARBA" id="ARBA00012517"/>
    </source>
</evidence>
<dbReference type="InterPro" id="IPR017969">
    <property type="entry name" value="Heavy-metal-associated_CS"/>
</dbReference>
<dbReference type="Gene3D" id="3.40.390.10">
    <property type="entry name" value="Collagenase (Catalytic Domain)"/>
    <property type="match status" value="1"/>
</dbReference>
<feature type="compositionally biased region" description="Basic and acidic residues" evidence="21">
    <location>
        <begin position="735"/>
        <end position="745"/>
    </location>
</feature>
<protein>
    <recommendedName>
        <fullName evidence="3">P-type Cu(+) transporter</fullName>
        <ecNumber evidence="3">7.2.2.8</ecNumber>
    </recommendedName>
</protein>
<dbReference type="InterPro" id="IPR006121">
    <property type="entry name" value="HMA_dom"/>
</dbReference>
<dbReference type="InterPro" id="IPR036375">
    <property type="entry name" value="Hemopexin-like_dom_sf"/>
</dbReference>
<evidence type="ECO:0000256" key="21">
    <source>
        <dbReference type="SAM" id="MobiDB-lite"/>
    </source>
</evidence>
<feature type="repeat" description="Hemopexin" evidence="20">
    <location>
        <begin position="365"/>
        <end position="412"/>
    </location>
</feature>
<dbReference type="SUPFAM" id="SSF55008">
    <property type="entry name" value="HMA, heavy metal-associated domain"/>
    <property type="match status" value="4"/>
</dbReference>